<accession>A0A7S4B675</accession>
<dbReference type="InterPro" id="IPR044145">
    <property type="entry name" value="IF2_II"/>
</dbReference>
<dbReference type="FunFam" id="3.40.50.10050:FF:000001">
    <property type="entry name" value="Translation initiation factor IF-2"/>
    <property type="match status" value="1"/>
</dbReference>
<keyword evidence="5" id="KW-0648">Protein biosynthesis</keyword>
<dbReference type="Gene3D" id="2.40.30.10">
    <property type="entry name" value="Translation factors"/>
    <property type="match status" value="2"/>
</dbReference>
<dbReference type="SUPFAM" id="SSF52540">
    <property type="entry name" value="P-loop containing nucleoside triphosphate hydrolases"/>
    <property type="match status" value="1"/>
</dbReference>
<dbReference type="GO" id="GO:0005739">
    <property type="term" value="C:mitochondrion"/>
    <property type="evidence" value="ECO:0007669"/>
    <property type="project" value="UniProtKB-SubCell"/>
</dbReference>
<comment type="function">
    <text evidence="9">One of the essential components for the initiation of protein synthesis. Protects formylmethionyl-tRNA from spontaneous hydrolysis and promotes its binding to the 30S ribosomal subunits. Also involved in the hydrolysis of GTP during the formation of the 70S ribosomal complex.</text>
</comment>
<proteinExistence type="inferred from homology"/>
<dbReference type="InterPro" id="IPR009000">
    <property type="entry name" value="Transl_B-barrel_sf"/>
</dbReference>
<sequence length="756" mass="82255">MRRPGARARALITQLVVSVAWMWISRLTSQPCSATARTIRRRGPPAHCESNLGLPTMHSLVSQTNAIHGSRIASVAQRPAVVLQRSMTSIRHGCRPSLHVTRLRAMPFCTFDSHRSSCPSVRSAQQLPSSQLIRTFSNARRVKQRRSPAEKLQREIVVPELCTIGRLASILEVSAEGLLQTADAMGESVPSEAMPLSRELLELLALEHNATLKIKMVDVHRAPRPPPDVFEALPLRPPVVTLMGHVDHGKTSLLDAFRGSKVAEGEAGGITQGISAFIVDPGTPRAITFIDTPGHELFAAMRQRGATATDLILLVVAIESGVQDTTREAIRYALDSGTPLVVAANKADKAGADEQIEKLKQQLLQEGVMLEGMGGEVPLVPVSATKRMNLDELRDTLLLQAELLELHAPPTGRAEGVVIEATVHKGLGHLTTALVQSGRLKVGDHVVVGTTYGKVRVLQDESGNKMSEALPSTPVRFSGLKDLPSSGDELIVVESEKRAREVSEFRSDKLVLEREAAASQRRGRRVRNVIQVPVVIKADSQGSLEAVKEGLAHYPTSLVELSTVRAAVGAFSEGDIQLAASVKADMIGFNVPISKKLDVLATQAGVTVRSYDVIYKLVDGVKEVLEAKIPPAIDSVATGKAEVQEVFQLTLNRKDRREGMFKKTFVAGSRVVSGQAAATSKVAVMRGEEQLYDGHVISLKHFKQEVKTLKKGAECGIILHEFGEFEKGDMIVFYEHVPRKINLYDSEEDQQGRKVF</sequence>
<evidence type="ECO:0000256" key="9">
    <source>
        <dbReference type="ARBA" id="ARBA00025162"/>
    </source>
</evidence>
<dbReference type="GO" id="GO:0003743">
    <property type="term" value="F:translation initiation factor activity"/>
    <property type="evidence" value="ECO:0007669"/>
    <property type="project" value="UniProtKB-KW"/>
</dbReference>
<evidence type="ECO:0000256" key="1">
    <source>
        <dbReference type="ARBA" id="ARBA00004173"/>
    </source>
</evidence>
<dbReference type="GO" id="GO:0005525">
    <property type="term" value="F:GTP binding"/>
    <property type="evidence" value="ECO:0007669"/>
    <property type="project" value="UniProtKB-KW"/>
</dbReference>
<evidence type="ECO:0000259" key="12">
    <source>
        <dbReference type="PROSITE" id="PS51722"/>
    </source>
</evidence>
<evidence type="ECO:0000256" key="10">
    <source>
        <dbReference type="ARBA" id="ARBA00044200"/>
    </source>
</evidence>
<evidence type="ECO:0000256" key="3">
    <source>
        <dbReference type="ARBA" id="ARBA00022540"/>
    </source>
</evidence>
<dbReference type="Pfam" id="PF22042">
    <property type="entry name" value="EF-G_D2"/>
    <property type="match status" value="1"/>
</dbReference>
<dbReference type="InterPro" id="IPR023115">
    <property type="entry name" value="TIF_IF2_dom3"/>
</dbReference>
<keyword evidence="6" id="KW-0809">Transit peptide</keyword>
<keyword evidence="8" id="KW-0342">GTP-binding</keyword>
<evidence type="ECO:0000256" key="6">
    <source>
        <dbReference type="ARBA" id="ARBA00022946"/>
    </source>
</evidence>
<evidence type="ECO:0000256" key="8">
    <source>
        <dbReference type="ARBA" id="ARBA00023134"/>
    </source>
</evidence>
<keyword evidence="11" id="KW-0732">Signal</keyword>
<keyword evidence="4" id="KW-0547">Nucleotide-binding</keyword>
<dbReference type="FunFam" id="3.40.50.300:FF:000019">
    <property type="entry name" value="Translation initiation factor IF-2"/>
    <property type="match status" value="1"/>
</dbReference>
<reference evidence="13" key="1">
    <citation type="submission" date="2021-01" db="EMBL/GenBank/DDBJ databases">
        <authorList>
            <person name="Corre E."/>
            <person name="Pelletier E."/>
            <person name="Niang G."/>
            <person name="Scheremetjew M."/>
            <person name="Finn R."/>
            <person name="Kale V."/>
            <person name="Holt S."/>
            <person name="Cochrane G."/>
            <person name="Meng A."/>
            <person name="Brown T."/>
            <person name="Cohen L."/>
        </authorList>
    </citation>
    <scope>NUCLEOTIDE SEQUENCE</scope>
    <source>
        <strain evidence="13">CCMP645</strain>
    </source>
</reference>
<dbReference type="CDD" id="cd03702">
    <property type="entry name" value="IF2_mtIF2_II"/>
    <property type="match status" value="1"/>
</dbReference>
<protein>
    <recommendedName>
        <fullName evidence="10">Translation initiation factor IF-2, mitochondrial</fullName>
    </recommendedName>
</protein>
<evidence type="ECO:0000256" key="4">
    <source>
        <dbReference type="ARBA" id="ARBA00022741"/>
    </source>
</evidence>
<dbReference type="FunFam" id="2.40.30.10:FF:000008">
    <property type="entry name" value="Translation initiation factor IF-2"/>
    <property type="match status" value="1"/>
</dbReference>
<dbReference type="Gene3D" id="3.40.50.10050">
    <property type="entry name" value="Translation initiation factor IF- 2, domain 3"/>
    <property type="match status" value="1"/>
</dbReference>
<dbReference type="Gene3D" id="3.40.50.300">
    <property type="entry name" value="P-loop containing nucleotide triphosphate hydrolases"/>
    <property type="match status" value="1"/>
</dbReference>
<dbReference type="NCBIfam" id="TIGR00487">
    <property type="entry name" value="IF-2"/>
    <property type="match status" value="1"/>
</dbReference>
<dbReference type="PROSITE" id="PS51722">
    <property type="entry name" value="G_TR_2"/>
    <property type="match status" value="1"/>
</dbReference>
<dbReference type="InterPro" id="IPR005225">
    <property type="entry name" value="Small_GTP-bd"/>
</dbReference>
<dbReference type="Pfam" id="PF00009">
    <property type="entry name" value="GTP_EFTU"/>
    <property type="match status" value="1"/>
</dbReference>
<dbReference type="InterPro" id="IPR053905">
    <property type="entry name" value="EF-G-like_DII"/>
</dbReference>
<dbReference type="FunFam" id="2.40.30.10:FF:000007">
    <property type="entry name" value="Translation initiation factor IF-2"/>
    <property type="match status" value="1"/>
</dbReference>
<dbReference type="PANTHER" id="PTHR43381:SF20">
    <property type="entry name" value="TRANSLATION INITIATION FACTOR IF-2, MITOCHONDRIAL"/>
    <property type="match status" value="1"/>
</dbReference>
<dbReference type="InterPro" id="IPR027417">
    <property type="entry name" value="P-loop_NTPase"/>
</dbReference>
<feature type="signal peptide" evidence="11">
    <location>
        <begin position="1"/>
        <end position="29"/>
    </location>
</feature>
<evidence type="ECO:0000256" key="2">
    <source>
        <dbReference type="ARBA" id="ARBA00007733"/>
    </source>
</evidence>
<comment type="subcellular location">
    <subcellularLocation>
        <location evidence="1">Mitochondrion</location>
    </subcellularLocation>
</comment>
<dbReference type="CDD" id="cd01887">
    <property type="entry name" value="IF2_eIF5B"/>
    <property type="match status" value="1"/>
</dbReference>
<keyword evidence="3" id="KW-0396">Initiation factor</keyword>
<evidence type="ECO:0000256" key="11">
    <source>
        <dbReference type="SAM" id="SignalP"/>
    </source>
</evidence>
<organism evidence="13">
    <name type="scientific">Chrysotila carterae</name>
    <name type="common">Marine alga</name>
    <name type="synonym">Syracosphaera carterae</name>
    <dbReference type="NCBI Taxonomy" id="13221"/>
    <lineage>
        <taxon>Eukaryota</taxon>
        <taxon>Haptista</taxon>
        <taxon>Haptophyta</taxon>
        <taxon>Prymnesiophyceae</taxon>
        <taxon>Isochrysidales</taxon>
        <taxon>Isochrysidaceae</taxon>
        <taxon>Chrysotila</taxon>
    </lineage>
</organism>
<feature type="domain" description="Tr-type G" evidence="12">
    <location>
        <begin position="235"/>
        <end position="407"/>
    </location>
</feature>
<dbReference type="PROSITE" id="PS01176">
    <property type="entry name" value="IF2"/>
    <property type="match status" value="1"/>
</dbReference>
<feature type="chain" id="PRO_5031062328" description="Translation initiation factor IF-2, mitochondrial" evidence="11">
    <location>
        <begin position="30"/>
        <end position="756"/>
    </location>
</feature>
<dbReference type="Pfam" id="PF11987">
    <property type="entry name" value="IF-2"/>
    <property type="match status" value="1"/>
</dbReference>
<evidence type="ECO:0000256" key="7">
    <source>
        <dbReference type="ARBA" id="ARBA00023128"/>
    </source>
</evidence>
<dbReference type="InterPro" id="IPR015760">
    <property type="entry name" value="TIF_IF2"/>
</dbReference>
<dbReference type="NCBIfam" id="TIGR00231">
    <property type="entry name" value="small_GTP"/>
    <property type="match status" value="1"/>
</dbReference>
<dbReference type="AlphaFoldDB" id="A0A7S4B675"/>
<dbReference type="GO" id="GO:0003924">
    <property type="term" value="F:GTPase activity"/>
    <property type="evidence" value="ECO:0007669"/>
    <property type="project" value="InterPro"/>
</dbReference>
<dbReference type="InterPro" id="IPR000178">
    <property type="entry name" value="TF_IF2_bacterial-like"/>
</dbReference>
<dbReference type="EMBL" id="HBIZ01011834">
    <property type="protein sequence ID" value="CAE0754512.1"/>
    <property type="molecule type" value="Transcribed_RNA"/>
</dbReference>
<dbReference type="SUPFAM" id="SSF52156">
    <property type="entry name" value="Initiation factor IF2/eIF5b, domain 3"/>
    <property type="match status" value="1"/>
</dbReference>
<evidence type="ECO:0000256" key="5">
    <source>
        <dbReference type="ARBA" id="ARBA00022917"/>
    </source>
</evidence>
<evidence type="ECO:0000313" key="13">
    <source>
        <dbReference type="EMBL" id="CAE0754512.1"/>
    </source>
</evidence>
<dbReference type="SUPFAM" id="SSF50447">
    <property type="entry name" value="Translation proteins"/>
    <property type="match status" value="2"/>
</dbReference>
<dbReference type="InterPro" id="IPR036925">
    <property type="entry name" value="TIF_IF2_dom3_sf"/>
</dbReference>
<gene>
    <name evidence="13" type="ORF">PCAR00345_LOCUS7099</name>
</gene>
<dbReference type="InterPro" id="IPR000795">
    <property type="entry name" value="T_Tr_GTP-bd_dom"/>
</dbReference>
<comment type="similarity">
    <text evidence="2">Belongs to the TRAFAC class translation factor GTPase superfamily. Classic translation factor GTPase family. IF-2 subfamily.</text>
</comment>
<dbReference type="PANTHER" id="PTHR43381">
    <property type="entry name" value="TRANSLATION INITIATION FACTOR IF-2-RELATED"/>
    <property type="match status" value="1"/>
</dbReference>
<name>A0A7S4B675_CHRCT</name>
<dbReference type="CDD" id="cd03692">
    <property type="entry name" value="mtIF2_IVc"/>
    <property type="match status" value="1"/>
</dbReference>
<keyword evidence="7" id="KW-0496">Mitochondrion</keyword>